<sequence length="179" mass="19445">MPRTLVTLLKKLPTMSPITTIIISKEEVCGIVPTWGSMCRGAVCVHLDSLAIIVKSRVERIHLAWTVLENAPLILPQQMPNQCCQVFHSLLPCLLFVKAPSVATMHQPVLPVLTRVVEHCCAPTMVVSVPLDTTANTVHNTVPRVTMATSVKPGADSALATLRATSTQASVQRDVPRRI</sequence>
<proteinExistence type="predicted"/>
<dbReference type="EMBL" id="HBUF01157137">
    <property type="protein sequence ID" value="CAG6649362.1"/>
    <property type="molecule type" value="Transcribed_RNA"/>
</dbReference>
<dbReference type="EMBL" id="HBUF01157136">
    <property type="protein sequence ID" value="CAG6649360.1"/>
    <property type="molecule type" value="Transcribed_RNA"/>
</dbReference>
<reference evidence="1" key="1">
    <citation type="submission" date="2021-05" db="EMBL/GenBank/DDBJ databases">
        <authorList>
            <person name="Alioto T."/>
            <person name="Alioto T."/>
            <person name="Gomez Garrido J."/>
        </authorList>
    </citation>
    <scope>NUCLEOTIDE SEQUENCE</scope>
</reference>
<dbReference type="AlphaFoldDB" id="A0A8D8RIS7"/>
<name>A0A8D8RIS7_9HEMI</name>
<accession>A0A8D8RIS7</accession>
<organism evidence="1">
    <name type="scientific">Cacopsylla melanoneura</name>
    <dbReference type="NCBI Taxonomy" id="428564"/>
    <lineage>
        <taxon>Eukaryota</taxon>
        <taxon>Metazoa</taxon>
        <taxon>Ecdysozoa</taxon>
        <taxon>Arthropoda</taxon>
        <taxon>Hexapoda</taxon>
        <taxon>Insecta</taxon>
        <taxon>Pterygota</taxon>
        <taxon>Neoptera</taxon>
        <taxon>Paraneoptera</taxon>
        <taxon>Hemiptera</taxon>
        <taxon>Sternorrhyncha</taxon>
        <taxon>Psylloidea</taxon>
        <taxon>Psyllidae</taxon>
        <taxon>Psyllinae</taxon>
        <taxon>Cacopsylla</taxon>
    </lineage>
</organism>
<protein>
    <submittedName>
        <fullName evidence="1">Uncharacterized protein</fullName>
    </submittedName>
</protein>
<evidence type="ECO:0000313" key="1">
    <source>
        <dbReference type="EMBL" id="CAG6649362.1"/>
    </source>
</evidence>